<dbReference type="RefSeq" id="WP_208503086.1">
    <property type="nucleotide sequence ID" value="NZ_JAGFOA010000003.1"/>
</dbReference>
<evidence type="ECO:0000313" key="1">
    <source>
        <dbReference type="EMBL" id="MBO3663718.1"/>
    </source>
</evidence>
<organism evidence="1 2">
    <name type="scientific">Microbacterium stercoris</name>
    <dbReference type="NCBI Taxonomy" id="2820289"/>
    <lineage>
        <taxon>Bacteria</taxon>
        <taxon>Bacillati</taxon>
        <taxon>Actinomycetota</taxon>
        <taxon>Actinomycetes</taxon>
        <taxon>Micrococcales</taxon>
        <taxon>Microbacteriaceae</taxon>
        <taxon>Microbacterium</taxon>
    </lineage>
</organism>
<evidence type="ECO:0000313" key="2">
    <source>
        <dbReference type="Proteomes" id="UP000680132"/>
    </source>
</evidence>
<dbReference type="EMBL" id="JAGFOA010000003">
    <property type="protein sequence ID" value="MBO3663718.1"/>
    <property type="molecule type" value="Genomic_DNA"/>
</dbReference>
<name>A0A939TN03_9MICO</name>
<comment type="caution">
    <text evidence="1">The sequence shown here is derived from an EMBL/GenBank/DDBJ whole genome shotgun (WGS) entry which is preliminary data.</text>
</comment>
<accession>A0A939TN03</accession>
<gene>
    <name evidence="1" type="ORF">J5V96_09340</name>
</gene>
<proteinExistence type="predicted"/>
<dbReference type="Proteomes" id="UP000680132">
    <property type="component" value="Unassembled WGS sequence"/>
</dbReference>
<dbReference type="AlphaFoldDB" id="A0A939TN03"/>
<sequence length="319" mass="34845">MSDRACIRGCTVKDVHFAECDDFGKTGDVTCRGCVPREARDGALICERCYRRLRSLLEDSGDLVGHLRSLADPTKAGAIDRSNPSARPELPAPVAADLVDASDHIVRNLRQWALHLQGYGEYVAAGLEAGASAAEAFEDASACAEVILLALDDFVNDSHQIEPLCEAVLDRAPAGAEPDMWTLADVAARWRLADTRASWAPAPCPDCDRMTVRIHPARGRVPERYVCQMGQTVPTEDCGWEANALDDGGLWSELYATEPADVRAHDPRWMTLADAARLAGFTQGTVRRWAEKELVKTDAGRYWREDVEAVAAERKGKAA</sequence>
<keyword evidence="2" id="KW-1185">Reference proteome</keyword>
<reference evidence="1" key="1">
    <citation type="submission" date="2021-03" db="EMBL/GenBank/DDBJ databases">
        <title>Microbacterium sp. nov., a novel actinobacterium isolated from cow dung.</title>
        <authorList>
            <person name="Zhang L."/>
        </authorList>
    </citation>
    <scope>NUCLEOTIDE SEQUENCE</scope>
    <source>
        <strain evidence="1">NEAU-LLB</strain>
    </source>
</reference>
<protein>
    <submittedName>
        <fullName evidence="1">Helix-turn-helix domain-containing protein</fullName>
    </submittedName>
</protein>